<dbReference type="SMART" id="SM00267">
    <property type="entry name" value="GGDEF"/>
    <property type="match status" value="1"/>
</dbReference>
<dbReference type="EMBL" id="QHBU01000157">
    <property type="protein sequence ID" value="PZR80302.1"/>
    <property type="molecule type" value="Genomic_DNA"/>
</dbReference>
<reference evidence="4 5" key="1">
    <citation type="journal article" date="2017" name="Nature">
        <title>Atmospheric trace gases support primary production in Antarctic desert surface soil.</title>
        <authorList>
            <person name="Ji M."/>
            <person name="Greening C."/>
            <person name="Vanwonterghem I."/>
            <person name="Carere C.R."/>
            <person name="Bay S.K."/>
            <person name="Steen J.A."/>
            <person name="Montgomery K."/>
            <person name="Lines T."/>
            <person name="Beardall J."/>
            <person name="van Dorst J."/>
            <person name="Snape I."/>
            <person name="Stott M.B."/>
            <person name="Hugenholtz P."/>
            <person name="Ferrari B.C."/>
        </authorList>
    </citation>
    <scope>NUCLEOTIDE SEQUENCE [LARGE SCALE GENOMIC DNA]</scope>
    <source>
        <strain evidence="4">RRmetagenome_bin12</strain>
    </source>
</reference>
<dbReference type="Pfam" id="PF00563">
    <property type="entry name" value="EAL"/>
    <property type="match status" value="1"/>
</dbReference>
<dbReference type="PANTHER" id="PTHR46663:SF3">
    <property type="entry name" value="SLL0267 PROTEIN"/>
    <property type="match status" value="1"/>
</dbReference>
<sequence length="417" mass="44689">AVGLAAAAYFACNFILVGLAVALHGRAPVLATLYRALPYQAFVTLALLSAAPLVVVVMDRSVLLVLLFLLPLTAIYANAAMSLNREYQALHDQLTGLPNRTLLLRRTADALTAAGRSGGRCGFLLLDLDRFKEVNDTLGHLLGDGLLQVIAYRLARSVRPGDLVARLGGDEFAVLLPAVRTADVAAEVAARLRAALAEPVRLEGMSFEIEASVGIALYPDDGATVEVLLQRADVAMYLAKDRRTGVETYLARADHYSPARLSLLGDLRRGIDRGEFELHYQPKVFLASGRTAGMEALLRWRHPHRGLRRTGLGLPAVPAVLRRLAQGRSTVAARHGRLLRPARVAGCASDAAPRGDCGVTCSIAGRRCSHPATRLGLLYYTRSPRGPQPAHQEGVRCILMRPAAEAAPTATQLPCGG</sequence>
<dbReference type="SUPFAM" id="SSF141868">
    <property type="entry name" value="EAL domain-like"/>
    <property type="match status" value="1"/>
</dbReference>
<feature type="domain" description="EAL" evidence="2">
    <location>
        <begin position="260"/>
        <end position="417"/>
    </location>
</feature>
<dbReference type="Gene3D" id="3.30.70.270">
    <property type="match status" value="1"/>
</dbReference>
<feature type="domain" description="GGDEF" evidence="3">
    <location>
        <begin position="119"/>
        <end position="254"/>
    </location>
</feature>
<organism evidence="4 5">
    <name type="scientific">Candidatus Aeolococcus gillhamiae</name>
    <dbReference type="NCBI Taxonomy" id="3127015"/>
    <lineage>
        <taxon>Bacteria</taxon>
        <taxon>Bacillati</taxon>
        <taxon>Candidatus Dormiibacterota</taxon>
        <taxon>Candidatus Dormibacteria</taxon>
        <taxon>Candidatus Aeolococcales</taxon>
        <taxon>Candidatus Aeolococcaceae</taxon>
        <taxon>Candidatus Aeolococcus</taxon>
    </lineage>
</organism>
<dbReference type="InterPro" id="IPR035919">
    <property type="entry name" value="EAL_sf"/>
</dbReference>
<keyword evidence="1" id="KW-1133">Transmembrane helix</keyword>
<dbReference type="InterPro" id="IPR001633">
    <property type="entry name" value="EAL_dom"/>
</dbReference>
<evidence type="ECO:0000256" key="1">
    <source>
        <dbReference type="SAM" id="Phobius"/>
    </source>
</evidence>
<comment type="caution">
    <text evidence="4">The sequence shown here is derived from an EMBL/GenBank/DDBJ whole genome shotgun (WGS) entry which is preliminary data.</text>
</comment>
<keyword evidence="1" id="KW-0472">Membrane</keyword>
<feature type="transmembrane region" description="Helical" evidence="1">
    <location>
        <begin position="37"/>
        <end position="56"/>
    </location>
</feature>
<evidence type="ECO:0000259" key="3">
    <source>
        <dbReference type="PROSITE" id="PS50887"/>
    </source>
</evidence>
<dbReference type="InterPro" id="IPR052163">
    <property type="entry name" value="DGC-Regulatory_Protein"/>
</dbReference>
<dbReference type="PROSITE" id="PS50887">
    <property type="entry name" value="GGDEF"/>
    <property type="match status" value="1"/>
</dbReference>
<dbReference type="PROSITE" id="PS50883">
    <property type="entry name" value="EAL"/>
    <property type="match status" value="1"/>
</dbReference>
<dbReference type="AlphaFoldDB" id="A0A2W5Z4S3"/>
<gene>
    <name evidence="4" type="ORF">DLM65_08520</name>
</gene>
<dbReference type="InterPro" id="IPR043128">
    <property type="entry name" value="Rev_trsase/Diguanyl_cyclase"/>
</dbReference>
<evidence type="ECO:0000313" key="4">
    <source>
        <dbReference type="EMBL" id="PZR80302.1"/>
    </source>
</evidence>
<feature type="transmembrane region" description="Helical" evidence="1">
    <location>
        <begin position="6"/>
        <end position="25"/>
    </location>
</feature>
<proteinExistence type="predicted"/>
<dbReference type="InterPro" id="IPR029787">
    <property type="entry name" value="Nucleotide_cyclase"/>
</dbReference>
<feature type="non-terminal residue" evidence="4">
    <location>
        <position position="1"/>
    </location>
</feature>
<protein>
    <recommendedName>
        <fullName evidence="6">GGDEF domain-containing protein</fullName>
    </recommendedName>
</protein>
<evidence type="ECO:0008006" key="6">
    <source>
        <dbReference type="Google" id="ProtNLM"/>
    </source>
</evidence>
<evidence type="ECO:0000313" key="5">
    <source>
        <dbReference type="Proteomes" id="UP000248724"/>
    </source>
</evidence>
<dbReference type="NCBIfam" id="TIGR00254">
    <property type="entry name" value="GGDEF"/>
    <property type="match status" value="1"/>
</dbReference>
<evidence type="ECO:0000259" key="2">
    <source>
        <dbReference type="PROSITE" id="PS50883"/>
    </source>
</evidence>
<dbReference type="SUPFAM" id="SSF55073">
    <property type="entry name" value="Nucleotide cyclase"/>
    <property type="match status" value="1"/>
</dbReference>
<dbReference type="CDD" id="cd01949">
    <property type="entry name" value="GGDEF"/>
    <property type="match status" value="1"/>
</dbReference>
<accession>A0A2W5Z4S3</accession>
<dbReference type="Pfam" id="PF00990">
    <property type="entry name" value="GGDEF"/>
    <property type="match status" value="1"/>
</dbReference>
<name>A0A2W5Z4S3_9BACT</name>
<dbReference type="InterPro" id="IPR000160">
    <property type="entry name" value="GGDEF_dom"/>
</dbReference>
<feature type="transmembrane region" description="Helical" evidence="1">
    <location>
        <begin position="62"/>
        <end position="81"/>
    </location>
</feature>
<dbReference type="Proteomes" id="UP000248724">
    <property type="component" value="Unassembled WGS sequence"/>
</dbReference>
<keyword evidence="1" id="KW-0812">Transmembrane</keyword>
<dbReference type="PANTHER" id="PTHR46663">
    <property type="entry name" value="DIGUANYLATE CYCLASE DGCT-RELATED"/>
    <property type="match status" value="1"/>
</dbReference>
<dbReference type="Gene3D" id="3.20.20.450">
    <property type="entry name" value="EAL domain"/>
    <property type="match status" value="1"/>
</dbReference>